<sequence length="290" mass="33510">MLQSAYDQLSEVQIDYNYSSRIILLAESVGDQTSTKQNLDRLLRDESSNTSSLNGVCFQFNQISLIYLEGKLNNMIQFIRYLQRQVQRWSGLDPNHPLHAATKKTEKIFKKTVVLLFEENVLPLIGSLIHLPLQQLKNDISTQNTLQQQLNHTVAACIKSVCLVNLSQNEDIAQNYLGLNEELPNMQNLQKILQIAEVEQQQVKLQPKFQSLDQVIPLTKEQTNQISLLDDKMEKYLKDEGVFQCECDEVLELDEFIGELLFCNRIDLIEDVGNLNEDWIYKNLKHILEK</sequence>
<dbReference type="AlphaFoldDB" id="A0A146KHE9"/>
<evidence type="ECO:0000313" key="1">
    <source>
        <dbReference type="EMBL" id="JAP95045.1"/>
    </source>
</evidence>
<name>A0A146KHE9_9EUKA</name>
<feature type="non-terminal residue" evidence="1">
    <location>
        <position position="290"/>
    </location>
</feature>
<dbReference type="EMBL" id="GDID01001561">
    <property type="protein sequence ID" value="JAP95045.1"/>
    <property type="molecule type" value="Transcribed_RNA"/>
</dbReference>
<feature type="non-terminal residue" evidence="1">
    <location>
        <position position="1"/>
    </location>
</feature>
<organism evidence="1">
    <name type="scientific">Trepomonas sp. PC1</name>
    <dbReference type="NCBI Taxonomy" id="1076344"/>
    <lineage>
        <taxon>Eukaryota</taxon>
        <taxon>Metamonada</taxon>
        <taxon>Diplomonadida</taxon>
        <taxon>Hexamitidae</taxon>
        <taxon>Hexamitinae</taxon>
        <taxon>Trepomonas</taxon>
    </lineage>
</organism>
<gene>
    <name evidence="1" type="ORF">TPC1_12083</name>
</gene>
<reference evidence="1" key="1">
    <citation type="submission" date="2015-07" db="EMBL/GenBank/DDBJ databases">
        <title>Adaptation to a free-living lifestyle via gene acquisitions in the diplomonad Trepomonas sp. PC1.</title>
        <authorList>
            <person name="Xu F."/>
            <person name="Jerlstrom-Hultqvist J."/>
            <person name="Kolisko M."/>
            <person name="Simpson A.G.B."/>
            <person name="Roger A.J."/>
            <person name="Svard S.G."/>
            <person name="Andersson J.O."/>
        </authorList>
    </citation>
    <scope>NUCLEOTIDE SEQUENCE</scope>
    <source>
        <strain evidence="1">PC1</strain>
    </source>
</reference>
<protein>
    <submittedName>
        <fullName evidence="1">Uncharacterized protein</fullName>
    </submittedName>
</protein>
<proteinExistence type="predicted"/>
<accession>A0A146KHE9</accession>